<dbReference type="Proteomes" id="UP000190312">
    <property type="component" value="Unassembled WGS sequence"/>
</dbReference>
<sequence>MSFLQRAPEPATPLGRLRPLSASASIRVSPLQLGGMSIGESWSSFMGSMPNSKAFELLDAYVEAGGNCIDTSNNYQDEQSERWIGEWMKARGNRDNMVIATKYTTAYRDYELGKASYVNYSGNSRRSLHMSVRDSLQKLQTDWIDILYVHWWDQTTSIEEVMDSLHILVQQGKVLYLGVSNTPAWVVSAANYYAKANGKTPFSIYQGRWNVLRRDLEKDILPMVRHFGMAIAPWDSIGGGKFQSKKQLEARKVTGEGLRAIGPATQSEDEARMSEALEKVAAEHGVESVTTIALAYVLSKAPYVFPIIGGRKIEHLKDNIKALEIRLTEAQIEYLESIKPFDFGYPANYIGEDPGITGKASGVLATTGPLAFVKYPSPIKPSL</sequence>
<dbReference type="InterPro" id="IPR036812">
    <property type="entry name" value="NAD(P)_OxRdtase_dom_sf"/>
</dbReference>
<comment type="caution">
    <text evidence="7">The sequence shown here is derived from an EMBL/GenBank/DDBJ whole genome shotgun (WGS) entry which is preliminary data.</text>
</comment>
<gene>
    <name evidence="7" type="ORF">OAory_01066420</name>
</gene>
<dbReference type="FunFam" id="3.20.20.100:FF:000024">
    <property type="entry name" value="Aryl-alcohol dehydrogenase"/>
    <property type="match status" value="1"/>
</dbReference>
<evidence type="ECO:0000256" key="3">
    <source>
        <dbReference type="ARBA" id="ARBA00023002"/>
    </source>
</evidence>
<evidence type="ECO:0000259" key="6">
    <source>
        <dbReference type="Pfam" id="PF00248"/>
    </source>
</evidence>
<accession>A0A1S9D8A1</accession>
<dbReference type="InterPro" id="IPR050523">
    <property type="entry name" value="AKR_Detox_Biosynth"/>
</dbReference>
<dbReference type="Gene3D" id="3.20.20.100">
    <property type="entry name" value="NADP-dependent oxidoreductase domain"/>
    <property type="match status" value="1"/>
</dbReference>
<reference evidence="7 8" key="1">
    <citation type="submission" date="2016-10" db="EMBL/GenBank/DDBJ databases">
        <title>Genome sequencing of Aspergillus oryzae BCC7051.</title>
        <authorList>
            <person name="Thammarongtham C."/>
            <person name="Vorapreeda T."/>
            <person name="Nookaew I."/>
            <person name="Srisuk T."/>
            <person name="Land M."/>
            <person name="Jeennor S."/>
            <person name="Laoteng K."/>
        </authorList>
    </citation>
    <scope>NUCLEOTIDE SEQUENCE [LARGE SCALE GENOMIC DNA]</scope>
    <source>
        <strain evidence="7 8">BCC7051</strain>
    </source>
</reference>
<comment type="pathway">
    <text evidence="1">Secondary metabolite biosynthesis; terpenoid biosynthesis.</text>
</comment>
<dbReference type="OrthoDB" id="48988at2759"/>
<proteinExistence type="inferred from homology"/>
<dbReference type="SUPFAM" id="SSF51430">
    <property type="entry name" value="NAD(P)-linked oxidoreductase"/>
    <property type="match status" value="1"/>
</dbReference>
<evidence type="ECO:0000256" key="5">
    <source>
        <dbReference type="ARBA" id="ARBA00073126"/>
    </source>
</evidence>
<protein>
    <recommendedName>
        <fullName evidence="5">Aldo-keto reductase ausK</fullName>
    </recommendedName>
</protein>
<dbReference type="EMBL" id="MKZY01000009">
    <property type="protein sequence ID" value="OOO05126.1"/>
    <property type="molecule type" value="Genomic_DNA"/>
</dbReference>
<feature type="domain" description="NADP-dependent oxidoreductase" evidence="6">
    <location>
        <begin position="30"/>
        <end position="338"/>
    </location>
</feature>
<organism evidence="7 8">
    <name type="scientific">Aspergillus oryzae</name>
    <name type="common">Yellow koji mold</name>
    <dbReference type="NCBI Taxonomy" id="5062"/>
    <lineage>
        <taxon>Eukaryota</taxon>
        <taxon>Fungi</taxon>
        <taxon>Dikarya</taxon>
        <taxon>Ascomycota</taxon>
        <taxon>Pezizomycotina</taxon>
        <taxon>Eurotiomycetes</taxon>
        <taxon>Eurotiomycetidae</taxon>
        <taxon>Eurotiales</taxon>
        <taxon>Aspergillaceae</taxon>
        <taxon>Aspergillus</taxon>
        <taxon>Aspergillus subgen. Circumdati</taxon>
    </lineage>
</organism>
<dbReference type="InterPro" id="IPR023210">
    <property type="entry name" value="NADP_OxRdtase_dom"/>
</dbReference>
<comment type="similarity">
    <text evidence="4">Belongs to the aldo/keto reductase family. Aldo/keto reductase 2 subfamily.</text>
</comment>
<dbReference type="AlphaFoldDB" id="A0A1S9D8A1"/>
<dbReference type="Pfam" id="PF00248">
    <property type="entry name" value="Aldo_ket_red"/>
    <property type="match status" value="1"/>
</dbReference>
<evidence type="ECO:0000256" key="1">
    <source>
        <dbReference type="ARBA" id="ARBA00004721"/>
    </source>
</evidence>
<evidence type="ECO:0000256" key="2">
    <source>
        <dbReference type="ARBA" id="ARBA00022857"/>
    </source>
</evidence>
<evidence type="ECO:0000256" key="4">
    <source>
        <dbReference type="ARBA" id="ARBA00038157"/>
    </source>
</evidence>
<dbReference type="PANTHER" id="PTHR43364:SF2">
    <property type="entry name" value="ARYL-ALCOHOL DEHYDROGENASE AAD10-RELATED"/>
    <property type="match status" value="1"/>
</dbReference>
<dbReference type="PANTHER" id="PTHR43364">
    <property type="entry name" value="NADH-SPECIFIC METHYLGLYOXAL REDUCTASE-RELATED"/>
    <property type="match status" value="1"/>
</dbReference>
<evidence type="ECO:0000313" key="8">
    <source>
        <dbReference type="Proteomes" id="UP000190312"/>
    </source>
</evidence>
<keyword evidence="2" id="KW-0521">NADP</keyword>
<name>A0A1S9D8A1_ASPOZ</name>
<dbReference type="GO" id="GO:0016491">
    <property type="term" value="F:oxidoreductase activity"/>
    <property type="evidence" value="ECO:0007669"/>
    <property type="project" value="UniProtKB-KW"/>
</dbReference>
<evidence type="ECO:0000313" key="7">
    <source>
        <dbReference type="EMBL" id="OOO05126.1"/>
    </source>
</evidence>
<dbReference type="VEuPathDB" id="FungiDB:AO090113000193"/>
<dbReference type="eggNOG" id="KOG1575">
    <property type="taxonomic scope" value="Eukaryota"/>
</dbReference>
<keyword evidence="3" id="KW-0560">Oxidoreductase</keyword>